<evidence type="ECO:0000313" key="8">
    <source>
        <dbReference type="EMBL" id="CAD8581123.1"/>
    </source>
</evidence>
<dbReference type="InterPro" id="IPR020471">
    <property type="entry name" value="AKR"/>
</dbReference>
<dbReference type="Gene3D" id="3.20.20.100">
    <property type="entry name" value="NADP-dependent oxidoreductase domain"/>
    <property type="match status" value="1"/>
</dbReference>
<evidence type="ECO:0000256" key="5">
    <source>
        <dbReference type="PIRSR" id="PIRSR000097-2"/>
    </source>
</evidence>
<evidence type="ECO:0000256" key="4">
    <source>
        <dbReference type="PIRSR" id="PIRSR000097-1"/>
    </source>
</evidence>
<feature type="site" description="Lowers pKa of active site Tyr" evidence="6">
    <location>
        <position position="61"/>
    </location>
</feature>
<dbReference type="PRINTS" id="PR00069">
    <property type="entry name" value="ALDKETRDTASE"/>
</dbReference>
<accession>A0A7S0PKU4</accession>
<keyword evidence="2" id="KW-0521">NADP</keyword>
<reference evidence="8" key="1">
    <citation type="submission" date="2021-01" db="EMBL/GenBank/DDBJ databases">
        <authorList>
            <person name="Corre E."/>
            <person name="Pelletier E."/>
            <person name="Niang G."/>
            <person name="Scheremetjew M."/>
            <person name="Finn R."/>
            <person name="Kale V."/>
            <person name="Holt S."/>
            <person name="Cochrane G."/>
            <person name="Meng A."/>
            <person name="Brown T."/>
            <person name="Cohen L."/>
        </authorList>
    </citation>
    <scope>NUCLEOTIDE SEQUENCE</scope>
    <source>
        <strain evidence="8">Clade-D-RCC2572</strain>
    </source>
</reference>
<dbReference type="InterPro" id="IPR036812">
    <property type="entry name" value="NAD(P)_OxRdtase_dom_sf"/>
</dbReference>
<dbReference type="PANTHER" id="PTHR43827">
    <property type="entry name" value="2,5-DIKETO-D-GLUCONIC ACID REDUCTASE"/>
    <property type="match status" value="1"/>
</dbReference>
<dbReference type="PIRSF" id="PIRSF000097">
    <property type="entry name" value="AKR"/>
    <property type="match status" value="1"/>
</dbReference>
<dbReference type="SUPFAM" id="SSF51430">
    <property type="entry name" value="NAD(P)-linked oxidoreductase"/>
    <property type="match status" value="1"/>
</dbReference>
<evidence type="ECO:0000256" key="6">
    <source>
        <dbReference type="PIRSR" id="PIRSR000097-3"/>
    </source>
</evidence>
<feature type="active site" description="Proton donor" evidence="4">
    <location>
        <position position="37"/>
    </location>
</feature>
<comment type="similarity">
    <text evidence="1">Belongs to the aldo/keto reductase family.</text>
</comment>
<dbReference type="PROSITE" id="PS00798">
    <property type="entry name" value="ALDOKETO_REDUCTASE_1"/>
    <property type="match status" value="1"/>
</dbReference>
<feature type="binding site" evidence="5">
    <location>
        <position position="94"/>
    </location>
    <ligand>
        <name>substrate</name>
    </ligand>
</feature>
<name>A0A7S0PKU4_9CHLO</name>
<evidence type="ECO:0000256" key="2">
    <source>
        <dbReference type="ARBA" id="ARBA00022857"/>
    </source>
</evidence>
<dbReference type="EMBL" id="HBEW01003784">
    <property type="protein sequence ID" value="CAD8581123.1"/>
    <property type="molecule type" value="Transcribed_RNA"/>
</dbReference>
<dbReference type="PROSITE" id="PS00062">
    <property type="entry name" value="ALDOKETO_REDUCTASE_2"/>
    <property type="match status" value="1"/>
</dbReference>
<dbReference type="GO" id="GO:0016616">
    <property type="term" value="F:oxidoreductase activity, acting on the CH-OH group of donors, NAD or NADP as acceptor"/>
    <property type="evidence" value="ECO:0007669"/>
    <property type="project" value="UniProtKB-ARBA"/>
</dbReference>
<evidence type="ECO:0000259" key="7">
    <source>
        <dbReference type="Pfam" id="PF00248"/>
    </source>
</evidence>
<sequence>MPRLAFGTYKLAGDVCRDAVRDALVVGFRHIDTATCYRNERSVGEAVRASACAKEVFLTSKIAPNEMTSEETTSRAIDGVVDRLGRAPDLLLVHWPGEAKQAPTSERHREARERTWRVFERALEQGKTRSIGVSNFEIRHLEELLSYAKVKPSVNQIELHPRFNQRALREFCEMHGIHIQGYSPLGVGSLLEDARALEYAKKIGLAPAPALVRWTLTRDPECSVVVKSTAKTRTEENFTALRAKTAEASEDDIRAHADALEKAFESTQSKQCWDPSVVC</sequence>
<keyword evidence="3" id="KW-0560">Oxidoreductase</keyword>
<dbReference type="AlphaFoldDB" id="A0A7S0PKU4"/>
<gene>
    <name evidence="8" type="ORF">OMED0929_LOCUS3168</name>
</gene>
<evidence type="ECO:0000256" key="1">
    <source>
        <dbReference type="ARBA" id="ARBA00007905"/>
    </source>
</evidence>
<dbReference type="InterPro" id="IPR023210">
    <property type="entry name" value="NADP_OxRdtase_dom"/>
</dbReference>
<dbReference type="PANTHER" id="PTHR43827:SF3">
    <property type="entry name" value="NADP-DEPENDENT OXIDOREDUCTASE DOMAIN-CONTAINING PROTEIN"/>
    <property type="match status" value="1"/>
</dbReference>
<feature type="domain" description="NADP-dependent oxidoreductase" evidence="7">
    <location>
        <begin position="4"/>
        <end position="250"/>
    </location>
</feature>
<evidence type="ECO:0000256" key="3">
    <source>
        <dbReference type="ARBA" id="ARBA00023002"/>
    </source>
</evidence>
<protein>
    <recommendedName>
        <fullName evidence="7">NADP-dependent oxidoreductase domain-containing protein</fullName>
    </recommendedName>
</protein>
<proteinExistence type="inferred from homology"/>
<dbReference type="InterPro" id="IPR018170">
    <property type="entry name" value="Aldo/ket_reductase_CS"/>
</dbReference>
<organism evidence="8">
    <name type="scientific">Ostreococcus mediterraneus</name>
    <dbReference type="NCBI Taxonomy" id="1486918"/>
    <lineage>
        <taxon>Eukaryota</taxon>
        <taxon>Viridiplantae</taxon>
        <taxon>Chlorophyta</taxon>
        <taxon>Mamiellophyceae</taxon>
        <taxon>Mamiellales</taxon>
        <taxon>Bathycoccaceae</taxon>
        <taxon>Ostreococcus</taxon>
    </lineage>
</organism>
<dbReference type="Pfam" id="PF00248">
    <property type="entry name" value="Aldo_ket_red"/>
    <property type="match status" value="1"/>
</dbReference>